<dbReference type="InterPro" id="IPR032041">
    <property type="entry name" value="Cdc73_N"/>
</dbReference>
<feature type="non-terminal residue" evidence="2">
    <location>
        <position position="44"/>
    </location>
</feature>
<proteinExistence type="predicted"/>
<dbReference type="Pfam" id="PF16050">
    <property type="entry name" value="CDC73_N"/>
    <property type="match status" value="1"/>
</dbReference>
<evidence type="ECO:0000313" key="2">
    <source>
        <dbReference type="EMBL" id="CAD1547122.1"/>
    </source>
</evidence>
<dbReference type="EMBL" id="CADCXW020000014">
    <property type="protein sequence ID" value="CAD1547122.1"/>
    <property type="molecule type" value="Genomic_DNA"/>
</dbReference>
<accession>A0A6V7J6I7</accession>
<protein>
    <recommendedName>
        <fullName evidence="1">Paf1 complex subunit Cdc73 N-terminal domain-containing protein</fullName>
    </recommendedName>
</protein>
<gene>
    <name evidence="2" type="ORF">BBRV_LOCUS43112</name>
</gene>
<evidence type="ECO:0000259" key="1">
    <source>
        <dbReference type="Pfam" id="PF16050"/>
    </source>
</evidence>
<reference evidence="2" key="1">
    <citation type="submission" date="2020-07" db="EMBL/GenBank/DDBJ databases">
        <authorList>
            <person name="Ferguson B K."/>
        </authorList>
    </citation>
    <scope>NUCLEOTIDE SEQUENCE</scope>
    <source>
        <strain evidence="2">L06</strain>
    </source>
</reference>
<sequence>MADPLSLLRQYNVNKKEIIERENQIIFGEFSWPKNVKTNYLTYG</sequence>
<name>A0A6V7J6I7_9HYME</name>
<dbReference type="AlphaFoldDB" id="A0A6V7J6I7"/>
<feature type="domain" description="Paf1 complex subunit Cdc73 N-terminal" evidence="1">
    <location>
        <begin position="1"/>
        <end position="44"/>
    </location>
</feature>
<organism evidence="2">
    <name type="scientific">Bracon brevicornis</name>
    <dbReference type="NCBI Taxonomy" id="1563983"/>
    <lineage>
        <taxon>Eukaryota</taxon>
        <taxon>Metazoa</taxon>
        <taxon>Ecdysozoa</taxon>
        <taxon>Arthropoda</taxon>
        <taxon>Hexapoda</taxon>
        <taxon>Insecta</taxon>
        <taxon>Pterygota</taxon>
        <taxon>Neoptera</taxon>
        <taxon>Endopterygota</taxon>
        <taxon>Hymenoptera</taxon>
        <taxon>Apocrita</taxon>
        <taxon>Ichneumonoidea</taxon>
        <taxon>Braconidae</taxon>
        <taxon>Braconinae</taxon>
        <taxon>Bracon</taxon>
    </lineage>
</organism>